<name>A0A445AAG5_ARAHY</name>
<dbReference type="PROSITE" id="PS50863">
    <property type="entry name" value="B3"/>
    <property type="match status" value="2"/>
</dbReference>
<dbReference type="InterPro" id="IPR003340">
    <property type="entry name" value="B3_DNA-bd"/>
</dbReference>
<evidence type="ECO:0000256" key="1">
    <source>
        <dbReference type="ARBA" id="ARBA00004123"/>
    </source>
</evidence>
<dbReference type="CDD" id="cd10017">
    <property type="entry name" value="B3_DNA"/>
    <property type="match status" value="2"/>
</dbReference>
<dbReference type="InterPro" id="IPR039218">
    <property type="entry name" value="REM_fam"/>
</dbReference>
<evidence type="ECO:0000256" key="4">
    <source>
        <dbReference type="ARBA" id="ARBA00023163"/>
    </source>
</evidence>
<evidence type="ECO:0000313" key="9">
    <source>
        <dbReference type="Proteomes" id="UP000289738"/>
    </source>
</evidence>
<dbReference type="STRING" id="3818.A0A445AAG5"/>
<proteinExistence type="predicted"/>
<protein>
    <recommendedName>
        <fullName evidence="7">TF-B3 domain-containing protein</fullName>
    </recommendedName>
</protein>
<evidence type="ECO:0000256" key="6">
    <source>
        <dbReference type="SAM" id="MobiDB-lite"/>
    </source>
</evidence>
<evidence type="ECO:0000256" key="3">
    <source>
        <dbReference type="ARBA" id="ARBA00023125"/>
    </source>
</evidence>
<keyword evidence="9" id="KW-1185">Reference proteome</keyword>
<dbReference type="SMART" id="SM01019">
    <property type="entry name" value="B3"/>
    <property type="match status" value="2"/>
</dbReference>
<feature type="domain" description="TF-B3" evidence="7">
    <location>
        <begin position="95"/>
        <end position="188"/>
    </location>
</feature>
<gene>
    <name evidence="8" type="ORF">Ahy_B03g068676</name>
</gene>
<dbReference type="AlphaFoldDB" id="A0A445AAG5"/>
<dbReference type="SUPFAM" id="SSF101936">
    <property type="entry name" value="DNA-binding pseudobarrel domain"/>
    <property type="match status" value="2"/>
</dbReference>
<keyword evidence="3" id="KW-0238">DNA-binding</keyword>
<dbReference type="GO" id="GO:0005634">
    <property type="term" value="C:nucleus"/>
    <property type="evidence" value="ECO:0007669"/>
    <property type="project" value="UniProtKB-SubCell"/>
</dbReference>
<comment type="subcellular location">
    <subcellularLocation>
        <location evidence="1">Nucleus</location>
    </subcellularLocation>
</comment>
<evidence type="ECO:0000313" key="8">
    <source>
        <dbReference type="EMBL" id="RYR23454.1"/>
    </source>
</evidence>
<dbReference type="InterPro" id="IPR015300">
    <property type="entry name" value="DNA-bd_pseudobarrel_sf"/>
</dbReference>
<comment type="caution">
    <text evidence="8">The sequence shown here is derived from an EMBL/GenBank/DDBJ whole genome shotgun (WGS) entry which is preliminary data.</text>
</comment>
<dbReference type="Pfam" id="PF02362">
    <property type="entry name" value="B3"/>
    <property type="match status" value="2"/>
</dbReference>
<reference evidence="8 9" key="1">
    <citation type="submission" date="2019-01" db="EMBL/GenBank/DDBJ databases">
        <title>Sequencing of cultivated peanut Arachis hypogaea provides insights into genome evolution and oil improvement.</title>
        <authorList>
            <person name="Chen X."/>
        </authorList>
    </citation>
    <scope>NUCLEOTIDE SEQUENCE [LARGE SCALE GENOMIC DNA]</scope>
    <source>
        <strain evidence="9">cv. Fuhuasheng</strain>
        <tissue evidence="8">Leaves</tissue>
    </source>
</reference>
<feature type="region of interest" description="Disordered" evidence="6">
    <location>
        <begin position="223"/>
        <end position="268"/>
    </location>
</feature>
<dbReference type="GO" id="GO:0003677">
    <property type="term" value="F:DNA binding"/>
    <property type="evidence" value="ECO:0007669"/>
    <property type="project" value="UniProtKB-KW"/>
</dbReference>
<keyword evidence="4" id="KW-0804">Transcription</keyword>
<sequence>MEVLLGCGKWRTGVVASSDDGELGEMALPRWLNGSLSFSHSLSQRLRLSISQLSWPKAEKERKKMRPEALVCEECASRCVLLHGNEKKKSSLFPPSFFRIMFDKNTPTIMYLPDKFKPAVAASVNKKIILADKSGERWKVTLSKAGSHLVFKEGWNKFSSDHGLERGDILVFHHVTDVHFYVTIYDKYACEKLCFSNTRNKTKRRRDSSVSPVRDVMLATPDQNASVVSEPDAKKTNSQNKVVGVGGTPNNVENISKHDKSNGSVKSTRMTENYDNTAKITTRESRVSPVNYKLCMNPVDAILCDNSPSFEERFRGAAAFLSEAELSGKKDSIRNTDRSTYDNTSTCKLGERKEKNVLKREVREFQYAEDLEGDNKVAMSKKEHGFHIDGCLNTKPMLNATPNISDAIRLKSDPMATSKGKHGLQIDGCPNTKHIVNNGIPRVSSATQNGKILKKIKSEQADRNPSEECTFKDKVCAKGEMSKRIKKEPRMDMTYNMSRFKDEFEARGIEVPKGFPKVIKKEFEKSSHKTEQNDDNDDDSDNVQLAEVVRCVVPDHNDNFLELPSHLHQCRNYKNNRMVVILQDPQKRLWPVLYHDLHDKKMHGTKAFYLIKGWSQFYRANNIQPGDLCTFELKEEDKHIFNVDINHN</sequence>
<keyword evidence="5" id="KW-0539">Nucleus</keyword>
<feature type="domain" description="TF-B3" evidence="7">
    <location>
        <begin position="546"/>
        <end position="648"/>
    </location>
</feature>
<evidence type="ECO:0000256" key="2">
    <source>
        <dbReference type="ARBA" id="ARBA00023015"/>
    </source>
</evidence>
<evidence type="ECO:0000259" key="7">
    <source>
        <dbReference type="PROSITE" id="PS50863"/>
    </source>
</evidence>
<dbReference type="Proteomes" id="UP000289738">
    <property type="component" value="Chromosome B03"/>
</dbReference>
<organism evidence="8 9">
    <name type="scientific">Arachis hypogaea</name>
    <name type="common">Peanut</name>
    <dbReference type="NCBI Taxonomy" id="3818"/>
    <lineage>
        <taxon>Eukaryota</taxon>
        <taxon>Viridiplantae</taxon>
        <taxon>Streptophyta</taxon>
        <taxon>Embryophyta</taxon>
        <taxon>Tracheophyta</taxon>
        <taxon>Spermatophyta</taxon>
        <taxon>Magnoliopsida</taxon>
        <taxon>eudicotyledons</taxon>
        <taxon>Gunneridae</taxon>
        <taxon>Pentapetalae</taxon>
        <taxon>rosids</taxon>
        <taxon>fabids</taxon>
        <taxon>Fabales</taxon>
        <taxon>Fabaceae</taxon>
        <taxon>Papilionoideae</taxon>
        <taxon>50 kb inversion clade</taxon>
        <taxon>dalbergioids sensu lato</taxon>
        <taxon>Dalbergieae</taxon>
        <taxon>Pterocarpus clade</taxon>
        <taxon>Arachis</taxon>
    </lineage>
</organism>
<dbReference type="PANTHER" id="PTHR31674:SF61">
    <property type="entry name" value="B3 DOMAIN-CONTAINING PROTEIN OS01G0905400"/>
    <property type="match status" value="1"/>
</dbReference>
<dbReference type="PANTHER" id="PTHR31674">
    <property type="entry name" value="B3 DOMAIN-CONTAINING PROTEIN REM-LIKE 3-RELATED"/>
    <property type="match status" value="1"/>
</dbReference>
<evidence type="ECO:0000256" key="5">
    <source>
        <dbReference type="ARBA" id="ARBA00023242"/>
    </source>
</evidence>
<dbReference type="Gene3D" id="2.40.330.10">
    <property type="entry name" value="DNA-binding pseudobarrel domain"/>
    <property type="match status" value="2"/>
</dbReference>
<accession>A0A445AAG5</accession>
<keyword evidence="2" id="KW-0805">Transcription regulation</keyword>
<dbReference type="EMBL" id="SDMP01000013">
    <property type="protein sequence ID" value="RYR23454.1"/>
    <property type="molecule type" value="Genomic_DNA"/>
</dbReference>